<evidence type="ECO:0000256" key="1">
    <source>
        <dbReference type="SAM" id="MobiDB-lite"/>
    </source>
</evidence>
<reference evidence="3 4" key="1">
    <citation type="submission" date="2019-08" db="EMBL/GenBank/DDBJ databases">
        <authorList>
            <person name="Dhanesh K."/>
            <person name="Kumar G."/>
            <person name="Sasikala C."/>
            <person name="Venkata Ramana C."/>
        </authorList>
    </citation>
    <scope>NUCLEOTIDE SEQUENCE [LARGE SCALE GENOMIC DNA]</scope>
    <source>
        <strain evidence="3 4">JC645</strain>
    </source>
</reference>
<protein>
    <recommendedName>
        <fullName evidence="5">Transmembrane protein</fullName>
    </recommendedName>
</protein>
<keyword evidence="2" id="KW-0472">Membrane</keyword>
<sequence length="399" mass="43679">MPAFDIDSQRPGGSFDPDPSEGWSMPLGSLGGIRFFISYAVFVALAVLGGLVAMVQNRPGNGDLPAVTLLAVAIWMTGWMVQLIVQLTLHLGTSAKSESITIGLLGIELANPLYRRQTWSAIAVLASAVLTLAALFLFGLGCLCLHMVHQFADPWQWSTWAGELSDPSFGLASVTNGYLTAAWLFWIQAACQAFPLPHNLGRGATASVITLLSPHADGVLQLRLLRRTIRLISIATMVIAMATMIADADVFLPRWPILVVLSLLLWISSANRDLGDWVASIRVAQAGRSDHPFKPTTDAAASEAAAEPLTLPRTTRRGWMTGLADSVRLRHRRRRARAALDRERAEARDAFRLDQVLKIVSEQGTDGLNAEDRALLKRVSENLRRRREQEARMRSEDGS</sequence>
<accession>A0A5M6CX34</accession>
<keyword evidence="2" id="KW-1133">Transmembrane helix</keyword>
<dbReference type="Proteomes" id="UP000324479">
    <property type="component" value="Unassembled WGS sequence"/>
</dbReference>
<comment type="caution">
    <text evidence="3">The sequence shown here is derived from an EMBL/GenBank/DDBJ whole genome shotgun (WGS) entry which is preliminary data.</text>
</comment>
<keyword evidence="2" id="KW-0812">Transmembrane</keyword>
<name>A0A5M6CX34_9BACT</name>
<dbReference type="RefSeq" id="WP_150079816.1">
    <property type="nucleotide sequence ID" value="NZ_VWOX01000030.1"/>
</dbReference>
<evidence type="ECO:0000313" key="4">
    <source>
        <dbReference type="Proteomes" id="UP000324479"/>
    </source>
</evidence>
<feature type="transmembrane region" description="Helical" evidence="2">
    <location>
        <begin position="33"/>
        <end position="55"/>
    </location>
</feature>
<dbReference type="EMBL" id="VWOX01000030">
    <property type="protein sequence ID" value="KAA5538552.1"/>
    <property type="molecule type" value="Genomic_DNA"/>
</dbReference>
<evidence type="ECO:0000313" key="3">
    <source>
        <dbReference type="EMBL" id="KAA5538552.1"/>
    </source>
</evidence>
<keyword evidence="4" id="KW-1185">Reference proteome</keyword>
<dbReference type="AlphaFoldDB" id="A0A5M6CX34"/>
<feature type="region of interest" description="Disordered" evidence="1">
    <location>
        <begin position="1"/>
        <end position="20"/>
    </location>
</feature>
<organism evidence="3 4">
    <name type="scientific">Roseiconus nitratireducens</name>
    <dbReference type="NCBI Taxonomy" id="2605748"/>
    <lineage>
        <taxon>Bacteria</taxon>
        <taxon>Pseudomonadati</taxon>
        <taxon>Planctomycetota</taxon>
        <taxon>Planctomycetia</taxon>
        <taxon>Pirellulales</taxon>
        <taxon>Pirellulaceae</taxon>
        <taxon>Roseiconus</taxon>
    </lineage>
</organism>
<feature type="transmembrane region" description="Helical" evidence="2">
    <location>
        <begin position="121"/>
        <end position="148"/>
    </location>
</feature>
<evidence type="ECO:0000256" key="2">
    <source>
        <dbReference type="SAM" id="Phobius"/>
    </source>
</evidence>
<feature type="transmembrane region" description="Helical" evidence="2">
    <location>
        <begin position="228"/>
        <end position="246"/>
    </location>
</feature>
<feature type="transmembrane region" description="Helical" evidence="2">
    <location>
        <begin position="67"/>
        <end position="85"/>
    </location>
</feature>
<feature type="transmembrane region" description="Helical" evidence="2">
    <location>
        <begin position="252"/>
        <end position="270"/>
    </location>
</feature>
<proteinExistence type="predicted"/>
<evidence type="ECO:0008006" key="5">
    <source>
        <dbReference type="Google" id="ProtNLM"/>
    </source>
</evidence>
<gene>
    <name evidence="3" type="ORF">FYK55_27420</name>
</gene>